<evidence type="ECO:0000313" key="2">
    <source>
        <dbReference type="Proteomes" id="UP000018936"/>
    </source>
</evidence>
<gene>
    <name evidence="1" type="primary">CDC42BPG</name>
    <name evidence="1" type="ORF">L345_15801</name>
</gene>
<dbReference type="GO" id="GO:0016301">
    <property type="term" value="F:kinase activity"/>
    <property type="evidence" value="ECO:0007669"/>
    <property type="project" value="UniProtKB-KW"/>
</dbReference>
<keyword evidence="1" id="KW-0808">Transferase</keyword>
<feature type="non-terminal residue" evidence="1">
    <location>
        <position position="93"/>
    </location>
</feature>
<keyword evidence="1" id="KW-0418">Kinase</keyword>
<dbReference type="EMBL" id="AZIM01006672">
    <property type="protein sequence ID" value="ETE58482.1"/>
    <property type="molecule type" value="Genomic_DNA"/>
</dbReference>
<organism evidence="1 2">
    <name type="scientific">Ophiophagus hannah</name>
    <name type="common">King cobra</name>
    <name type="synonym">Naja hannah</name>
    <dbReference type="NCBI Taxonomy" id="8665"/>
    <lineage>
        <taxon>Eukaryota</taxon>
        <taxon>Metazoa</taxon>
        <taxon>Chordata</taxon>
        <taxon>Craniata</taxon>
        <taxon>Vertebrata</taxon>
        <taxon>Euteleostomi</taxon>
        <taxon>Lepidosauria</taxon>
        <taxon>Squamata</taxon>
        <taxon>Bifurcata</taxon>
        <taxon>Unidentata</taxon>
        <taxon>Episquamata</taxon>
        <taxon>Toxicofera</taxon>
        <taxon>Serpentes</taxon>
        <taxon>Colubroidea</taxon>
        <taxon>Elapidae</taxon>
        <taxon>Elapinae</taxon>
        <taxon>Ophiophagus</taxon>
    </lineage>
</organism>
<sequence length="93" mass="10110">MSLLKAAFGFFPGLQQVDSRGNDALHPGLGSCPSEFHRAAFTNWETQIADILKWVSNEKESRGYLQAVATRMMDEMEALKQAGAQSPGGPKSP</sequence>
<reference evidence="1 2" key="1">
    <citation type="journal article" date="2013" name="Proc. Natl. Acad. Sci. U.S.A.">
        <title>The king cobra genome reveals dynamic gene evolution and adaptation in the snake venom system.</title>
        <authorList>
            <person name="Vonk F.J."/>
            <person name="Casewell N.R."/>
            <person name="Henkel C.V."/>
            <person name="Heimberg A.M."/>
            <person name="Jansen H.J."/>
            <person name="McCleary R.J."/>
            <person name="Kerkkamp H.M."/>
            <person name="Vos R.A."/>
            <person name="Guerreiro I."/>
            <person name="Calvete J.J."/>
            <person name="Wuster W."/>
            <person name="Woods A.E."/>
            <person name="Logan J.M."/>
            <person name="Harrison R.A."/>
            <person name="Castoe T.A."/>
            <person name="de Koning A.P."/>
            <person name="Pollock D.D."/>
            <person name="Yandell M."/>
            <person name="Calderon D."/>
            <person name="Renjifo C."/>
            <person name="Currier R.B."/>
            <person name="Salgado D."/>
            <person name="Pla D."/>
            <person name="Sanz L."/>
            <person name="Hyder A.S."/>
            <person name="Ribeiro J.M."/>
            <person name="Arntzen J.W."/>
            <person name="van den Thillart G.E."/>
            <person name="Boetzer M."/>
            <person name="Pirovano W."/>
            <person name="Dirks R.P."/>
            <person name="Spaink H.P."/>
            <person name="Duboule D."/>
            <person name="McGlinn E."/>
            <person name="Kini R.M."/>
            <person name="Richardson M.K."/>
        </authorList>
    </citation>
    <scope>NUCLEOTIDE SEQUENCE</scope>
    <source>
        <tissue evidence="1">Blood</tissue>
    </source>
</reference>
<keyword evidence="2" id="KW-1185">Reference proteome</keyword>
<dbReference type="OrthoDB" id="6764942at2759"/>
<dbReference type="Proteomes" id="UP000018936">
    <property type="component" value="Unassembled WGS sequence"/>
</dbReference>
<protein>
    <submittedName>
        <fullName evidence="1">Serine/threonine-protein kinase MRCK gamma</fullName>
    </submittedName>
</protein>
<evidence type="ECO:0000313" key="1">
    <source>
        <dbReference type="EMBL" id="ETE58482.1"/>
    </source>
</evidence>
<comment type="caution">
    <text evidence="1">The sequence shown here is derived from an EMBL/GenBank/DDBJ whole genome shotgun (WGS) entry which is preliminary data.</text>
</comment>
<proteinExistence type="predicted"/>
<dbReference type="AlphaFoldDB" id="V8NAA9"/>
<accession>V8NAA9</accession>
<feature type="non-terminal residue" evidence="1">
    <location>
        <position position="1"/>
    </location>
</feature>
<name>V8NAA9_OPHHA</name>